<comment type="caution">
    <text evidence="1">The sequence shown here is derived from an EMBL/GenBank/DDBJ whole genome shotgun (WGS) entry which is preliminary data.</text>
</comment>
<dbReference type="Proteomes" id="UP000024635">
    <property type="component" value="Unassembled WGS sequence"/>
</dbReference>
<dbReference type="AlphaFoldDB" id="A0A016WRN7"/>
<gene>
    <name evidence="1" type="primary">Acey_s0537.g3112</name>
    <name evidence="1" type="ORF">Y032_0537g3112</name>
</gene>
<keyword evidence="2" id="KW-1185">Reference proteome</keyword>
<evidence type="ECO:0000313" key="1">
    <source>
        <dbReference type="EMBL" id="EYC42266.1"/>
    </source>
</evidence>
<protein>
    <submittedName>
        <fullName evidence="1">Uncharacterized protein</fullName>
    </submittedName>
</protein>
<accession>A0A016WRN7</accession>
<reference evidence="2" key="1">
    <citation type="journal article" date="2015" name="Nat. Genet.">
        <title>The genome and transcriptome of the zoonotic hookworm Ancylostoma ceylanicum identify infection-specific gene families.</title>
        <authorList>
            <person name="Schwarz E.M."/>
            <person name="Hu Y."/>
            <person name="Antoshechkin I."/>
            <person name="Miller M.M."/>
            <person name="Sternberg P.W."/>
            <person name="Aroian R.V."/>
        </authorList>
    </citation>
    <scope>NUCLEOTIDE SEQUENCE</scope>
    <source>
        <strain evidence="2">HY135</strain>
    </source>
</reference>
<organism evidence="1 2">
    <name type="scientific">Ancylostoma ceylanicum</name>
    <dbReference type="NCBI Taxonomy" id="53326"/>
    <lineage>
        <taxon>Eukaryota</taxon>
        <taxon>Metazoa</taxon>
        <taxon>Ecdysozoa</taxon>
        <taxon>Nematoda</taxon>
        <taxon>Chromadorea</taxon>
        <taxon>Rhabditida</taxon>
        <taxon>Rhabditina</taxon>
        <taxon>Rhabditomorpha</taxon>
        <taxon>Strongyloidea</taxon>
        <taxon>Ancylostomatidae</taxon>
        <taxon>Ancylostomatinae</taxon>
        <taxon>Ancylostoma</taxon>
    </lineage>
</organism>
<sequence length="79" mass="9056">MLWRGFFAVKSLANRVGIAILTDMIVFYVEKLNKVMIGIVAAHLGLVMTHDYYTTLHTFNRTWRGSSCGNDCILNRFNE</sequence>
<dbReference type="EMBL" id="JARK01000137">
    <property type="protein sequence ID" value="EYC42266.1"/>
    <property type="molecule type" value="Genomic_DNA"/>
</dbReference>
<proteinExistence type="predicted"/>
<name>A0A016WRN7_9BILA</name>
<evidence type="ECO:0000313" key="2">
    <source>
        <dbReference type="Proteomes" id="UP000024635"/>
    </source>
</evidence>